<dbReference type="EMBL" id="NBSK02000005">
    <property type="protein sequence ID" value="KAJ0208406.1"/>
    <property type="molecule type" value="Genomic_DNA"/>
</dbReference>
<proteinExistence type="predicted"/>
<comment type="caution">
    <text evidence="2">The sequence shown here is derived from an EMBL/GenBank/DDBJ whole genome shotgun (WGS) entry which is preliminary data.</text>
</comment>
<dbReference type="GO" id="GO:0016020">
    <property type="term" value="C:membrane"/>
    <property type="evidence" value="ECO:0007669"/>
    <property type="project" value="InterPro"/>
</dbReference>
<dbReference type="Proteomes" id="UP000235145">
    <property type="component" value="Unassembled WGS sequence"/>
</dbReference>
<dbReference type="Gene3D" id="1.20.58.90">
    <property type="match status" value="1"/>
</dbReference>
<accession>A0A9R1VPU6</accession>
<keyword evidence="1" id="KW-0813">Transport</keyword>
<dbReference type="AlphaFoldDB" id="A0A9R1VPU6"/>
<reference evidence="2 3" key="1">
    <citation type="journal article" date="2017" name="Nat. Commun.">
        <title>Genome assembly with in vitro proximity ligation data and whole-genome triplication in lettuce.</title>
        <authorList>
            <person name="Reyes-Chin-Wo S."/>
            <person name="Wang Z."/>
            <person name="Yang X."/>
            <person name="Kozik A."/>
            <person name="Arikit S."/>
            <person name="Song C."/>
            <person name="Xia L."/>
            <person name="Froenicke L."/>
            <person name="Lavelle D.O."/>
            <person name="Truco M.J."/>
            <person name="Xia R."/>
            <person name="Zhu S."/>
            <person name="Xu C."/>
            <person name="Xu H."/>
            <person name="Xu X."/>
            <person name="Cox K."/>
            <person name="Korf I."/>
            <person name="Meyers B.C."/>
            <person name="Michelmore R.W."/>
        </authorList>
    </citation>
    <scope>NUCLEOTIDE SEQUENCE [LARGE SCALE GENOMIC DNA]</scope>
    <source>
        <strain evidence="3">cv. Salinas</strain>
        <tissue evidence="2">Seedlings</tissue>
    </source>
</reference>
<evidence type="ECO:0000313" key="2">
    <source>
        <dbReference type="EMBL" id="KAJ0208406.1"/>
    </source>
</evidence>
<name>A0A9R1VPU6_LACSA</name>
<evidence type="ECO:0000256" key="1">
    <source>
        <dbReference type="ARBA" id="ARBA00022927"/>
    </source>
</evidence>
<sequence>MLISIRKVDELEKAISLAITDSSKYGIDQPELEKRFKLTRTSRTQVVNVRKLVMGIDLNGRNSCTYNRMHQPSLGQQYKSNHYIAKDHDDFISSESDTQMMDIASYVQVFVYKAKQYKS</sequence>
<gene>
    <name evidence="2" type="ORF">LSAT_V11C500291270</name>
</gene>
<evidence type="ECO:0000313" key="3">
    <source>
        <dbReference type="Proteomes" id="UP000235145"/>
    </source>
</evidence>
<organism evidence="2 3">
    <name type="scientific">Lactuca sativa</name>
    <name type="common">Garden lettuce</name>
    <dbReference type="NCBI Taxonomy" id="4236"/>
    <lineage>
        <taxon>Eukaryota</taxon>
        <taxon>Viridiplantae</taxon>
        <taxon>Streptophyta</taxon>
        <taxon>Embryophyta</taxon>
        <taxon>Tracheophyta</taxon>
        <taxon>Spermatophyta</taxon>
        <taxon>Magnoliopsida</taxon>
        <taxon>eudicotyledons</taxon>
        <taxon>Gunneridae</taxon>
        <taxon>Pentapetalae</taxon>
        <taxon>asterids</taxon>
        <taxon>campanulids</taxon>
        <taxon>Asterales</taxon>
        <taxon>Asteraceae</taxon>
        <taxon>Cichorioideae</taxon>
        <taxon>Cichorieae</taxon>
        <taxon>Lactucinae</taxon>
        <taxon>Lactuca</taxon>
    </lineage>
</organism>
<dbReference type="GO" id="GO:0015031">
    <property type="term" value="P:protein transport"/>
    <property type="evidence" value="ECO:0007669"/>
    <property type="project" value="UniProtKB-KW"/>
</dbReference>
<dbReference type="SUPFAM" id="SSF47661">
    <property type="entry name" value="t-snare proteins"/>
    <property type="match status" value="1"/>
</dbReference>
<dbReference type="InterPro" id="IPR010989">
    <property type="entry name" value="SNARE"/>
</dbReference>
<dbReference type="GO" id="GO:0016192">
    <property type="term" value="P:vesicle-mediated transport"/>
    <property type="evidence" value="ECO:0007669"/>
    <property type="project" value="InterPro"/>
</dbReference>
<keyword evidence="3" id="KW-1185">Reference proteome</keyword>
<protein>
    <submittedName>
        <fullName evidence="2">Uncharacterized protein</fullName>
    </submittedName>
</protein>
<keyword evidence="1" id="KW-0653">Protein transport</keyword>